<accession>A0ABN3XDB7</accession>
<keyword evidence="3" id="KW-1185">Reference proteome</keyword>
<gene>
    <name evidence="2" type="ORF">GCM10010446_34750</name>
</gene>
<comment type="caution">
    <text evidence="2">The sequence shown here is derived from an EMBL/GenBank/DDBJ whole genome shotgun (WGS) entry which is preliminary data.</text>
</comment>
<dbReference type="Proteomes" id="UP001500403">
    <property type="component" value="Unassembled WGS sequence"/>
</dbReference>
<dbReference type="EMBL" id="BAAAUD010000035">
    <property type="protein sequence ID" value="GAA2946508.1"/>
    <property type="molecule type" value="Genomic_DNA"/>
</dbReference>
<evidence type="ECO:0000256" key="1">
    <source>
        <dbReference type="SAM" id="MobiDB-lite"/>
    </source>
</evidence>
<evidence type="ECO:0000313" key="3">
    <source>
        <dbReference type="Proteomes" id="UP001500403"/>
    </source>
</evidence>
<sequence length="104" mass="11700">MQRGVGRTGAVQALGEFMEGGEVGDPARQPVLEHRTRGGWGRSGRKGRGIVGGGGNRWIDSSHFRYVRGAHDRRLSCWCVLLNSIANPHVILRRYQYTHMYTHK</sequence>
<organism evidence="2 3">
    <name type="scientific">Streptomyces enissocaesilis</name>
    <dbReference type="NCBI Taxonomy" id="332589"/>
    <lineage>
        <taxon>Bacteria</taxon>
        <taxon>Bacillati</taxon>
        <taxon>Actinomycetota</taxon>
        <taxon>Actinomycetes</taxon>
        <taxon>Kitasatosporales</taxon>
        <taxon>Streptomycetaceae</taxon>
        <taxon>Streptomyces</taxon>
        <taxon>Streptomyces rochei group</taxon>
    </lineage>
</organism>
<name>A0ABN3XDB7_9ACTN</name>
<reference evidence="2 3" key="1">
    <citation type="journal article" date="2019" name="Int. J. Syst. Evol. Microbiol.">
        <title>The Global Catalogue of Microorganisms (GCM) 10K type strain sequencing project: providing services to taxonomists for standard genome sequencing and annotation.</title>
        <authorList>
            <consortium name="The Broad Institute Genomics Platform"/>
            <consortium name="The Broad Institute Genome Sequencing Center for Infectious Disease"/>
            <person name="Wu L."/>
            <person name="Ma J."/>
        </authorList>
    </citation>
    <scope>NUCLEOTIDE SEQUENCE [LARGE SCALE GENOMIC DNA]</scope>
    <source>
        <strain evidence="2 3">JCM 9088</strain>
    </source>
</reference>
<proteinExistence type="predicted"/>
<evidence type="ECO:0000313" key="2">
    <source>
        <dbReference type="EMBL" id="GAA2946508.1"/>
    </source>
</evidence>
<feature type="region of interest" description="Disordered" evidence="1">
    <location>
        <begin position="19"/>
        <end position="52"/>
    </location>
</feature>
<protein>
    <submittedName>
        <fullName evidence="2">Uncharacterized protein</fullName>
    </submittedName>
</protein>